<sequence>MEERILEVNHISTEFRLKRKTTYAVNDVSFYLNRGEIIGVVGESGSGKSVTQMSVLGLIESPPGHVEGESAVFEGQDLLAPENRRLLRHIRGHKIAMIFQDPMISLNPSITVGEQISETIREHLGLNHAQAKERAITYMKMVKIPDAEMRYDNYPFEFSGGMCQRIMIAMAMSCDPSVLIADEATTALDVTTQAQILEMLQDIVKTTNTSLIIVTHNLGIVARYADRIYVMYGGTIVETASTDDLFRHPSHAYTVGLLNSVPRLDDSKDRLLMPIHGLPPTLHEKPQRCPFYDRCTQRVKACDETLPQLRPVAPGHLSACLNPALDTSLKLSDAASKKKIDWDKCVLSVRDLRMEFPLYKGGLIKRRIGTVRAVGGVSFDIHSGETLGLVGESGCGKSTVANCLVNLLKPTAGEIYFQGQNIAGMAEHAFRKYRKNIQLVFQDPFSSLDPKQTIGDIVGEPLKIHHLVSSREAYEARVKELFEMIGLNPELRHRSPHELSGGQRQRIGIARALASQPDLIICDEPVSALDVSVQAQIMNLLESLQQKLGVSYLFVAHDLSVVRHISDRIAVMYLGQIVEMSDWKTLYENPKHPYTKTLLSAIPIPDPEVERQRERQKVVGDIPSAAHIPSGCSFHTRCPYATDRCKTQVPDLTCDQDGHMVRCHLYSDGADGKEA</sequence>
<name>A0A9D1DHJ3_9FIRM</name>
<evidence type="ECO:0000256" key="3">
    <source>
        <dbReference type="ARBA" id="ARBA00022448"/>
    </source>
</evidence>
<dbReference type="GO" id="GO:0005886">
    <property type="term" value="C:plasma membrane"/>
    <property type="evidence" value="ECO:0007669"/>
    <property type="project" value="UniProtKB-SubCell"/>
</dbReference>
<reference evidence="9" key="2">
    <citation type="journal article" date="2021" name="PeerJ">
        <title>Extensive microbial diversity within the chicken gut microbiome revealed by metagenomics and culture.</title>
        <authorList>
            <person name="Gilroy R."/>
            <person name="Ravi A."/>
            <person name="Getino M."/>
            <person name="Pursley I."/>
            <person name="Horton D.L."/>
            <person name="Alikhan N.F."/>
            <person name="Baker D."/>
            <person name="Gharbi K."/>
            <person name="Hall N."/>
            <person name="Watson M."/>
            <person name="Adriaenssens E.M."/>
            <person name="Foster-Nyarko E."/>
            <person name="Jarju S."/>
            <person name="Secka A."/>
            <person name="Antonio M."/>
            <person name="Oren A."/>
            <person name="Chaudhuri R.R."/>
            <person name="La Ragione R."/>
            <person name="Hildebrand F."/>
            <person name="Pallen M.J."/>
        </authorList>
    </citation>
    <scope>NUCLEOTIDE SEQUENCE</scope>
    <source>
        <strain evidence="9">ChiBcec15-4380</strain>
    </source>
</reference>
<evidence type="ECO:0000256" key="1">
    <source>
        <dbReference type="ARBA" id="ARBA00004202"/>
    </source>
</evidence>
<dbReference type="InterPro" id="IPR013563">
    <property type="entry name" value="Oligopep_ABC_C"/>
</dbReference>
<comment type="caution">
    <text evidence="9">The sequence shown here is derived from an EMBL/GenBank/DDBJ whole genome shotgun (WGS) entry which is preliminary data.</text>
</comment>
<keyword evidence="3" id="KW-0813">Transport</keyword>
<comment type="similarity">
    <text evidence="2">Belongs to the ABC transporter superfamily.</text>
</comment>
<keyword evidence="5" id="KW-0547">Nucleotide-binding</keyword>
<dbReference type="GO" id="GO:0005524">
    <property type="term" value="F:ATP binding"/>
    <property type="evidence" value="ECO:0007669"/>
    <property type="project" value="UniProtKB-KW"/>
</dbReference>
<accession>A0A9D1DHJ3</accession>
<dbReference type="PROSITE" id="PS50893">
    <property type="entry name" value="ABC_TRANSPORTER_2"/>
    <property type="match status" value="2"/>
</dbReference>
<dbReference type="SUPFAM" id="SSF52540">
    <property type="entry name" value="P-loop containing nucleoside triphosphate hydrolases"/>
    <property type="match status" value="2"/>
</dbReference>
<dbReference type="SMART" id="SM00382">
    <property type="entry name" value="AAA"/>
    <property type="match status" value="2"/>
</dbReference>
<evidence type="ECO:0000256" key="2">
    <source>
        <dbReference type="ARBA" id="ARBA00005417"/>
    </source>
</evidence>
<dbReference type="InterPro" id="IPR050388">
    <property type="entry name" value="ABC_Ni/Peptide_Import"/>
</dbReference>
<gene>
    <name evidence="9" type="ORF">IAA53_05585</name>
</gene>
<dbReference type="InterPro" id="IPR003593">
    <property type="entry name" value="AAA+_ATPase"/>
</dbReference>
<comment type="subcellular location">
    <subcellularLocation>
        <location evidence="1">Cell membrane</location>
        <topology evidence="1">Peripheral membrane protein</topology>
    </subcellularLocation>
</comment>
<dbReference type="FunFam" id="3.40.50.300:FF:000016">
    <property type="entry name" value="Oligopeptide ABC transporter ATP-binding component"/>
    <property type="match status" value="2"/>
</dbReference>
<dbReference type="NCBIfam" id="TIGR01727">
    <property type="entry name" value="oligo_HPY"/>
    <property type="match status" value="2"/>
</dbReference>
<dbReference type="NCBIfam" id="NF007739">
    <property type="entry name" value="PRK10419.1"/>
    <property type="match status" value="2"/>
</dbReference>
<dbReference type="PANTHER" id="PTHR43297:SF2">
    <property type="entry name" value="DIPEPTIDE TRANSPORT ATP-BINDING PROTEIN DPPD"/>
    <property type="match status" value="1"/>
</dbReference>
<dbReference type="PROSITE" id="PS00211">
    <property type="entry name" value="ABC_TRANSPORTER_1"/>
    <property type="match status" value="2"/>
</dbReference>
<dbReference type="InterPro" id="IPR027417">
    <property type="entry name" value="P-loop_NTPase"/>
</dbReference>
<proteinExistence type="inferred from homology"/>
<evidence type="ECO:0000313" key="10">
    <source>
        <dbReference type="Proteomes" id="UP000824239"/>
    </source>
</evidence>
<dbReference type="CDD" id="cd03257">
    <property type="entry name" value="ABC_NikE_OppD_transporters"/>
    <property type="match status" value="2"/>
</dbReference>
<dbReference type="AlphaFoldDB" id="A0A9D1DHJ3"/>
<evidence type="ECO:0000259" key="8">
    <source>
        <dbReference type="PROSITE" id="PS50893"/>
    </source>
</evidence>
<dbReference type="Proteomes" id="UP000824239">
    <property type="component" value="Unassembled WGS sequence"/>
</dbReference>
<feature type="domain" description="ABC transporter" evidence="8">
    <location>
        <begin position="358"/>
        <end position="599"/>
    </location>
</feature>
<reference evidence="9" key="1">
    <citation type="submission" date="2020-10" db="EMBL/GenBank/DDBJ databases">
        <authorList>
            <person name="Gilroy R."/>
        </authorList>
    </citation>
    <scope>NUCLEOTIDE SEQUENCE</scope>
    <source>
        <strain evidence="9">ChiBcec15-4380</strain>
    </source>
</reference>
<dbReference type="GO" id="GO:0016887">
    <property type="term" value="F:ATP hydrolysis activity"/>
    <property type="evidence" value="ECO:0007669"/>
    <property type="project" value="InterPro"/>
</dbReference>
<evidence type="ECO:0000256" key="5">
    <source>
        <dbReference type="ARBA" id="ARBA00022741"/>
    </source>
</evidence>
<evidence type="ECO:0000256" key="6">
    <source>
        <dbReference type="ARBA" id="ARBA00022840"/>
    </source>
</evidence>
<dbReference type="InterPro" id="IPR017871">
    <property type="entry name" value="ABC_transporter-like_CS"/>
</dbReference>
<dbReference type="NCBIfam" id="NF008453">
    <property type="entry name" value="PRK11308.1"/>
    <property type="match status" value="2"/>
</dbReference>
<evidence type="ECO:0000256" key="4">
    <source>
        <dbReference type="ARBA" id="ARBA00022475"/>
    </source>
</evidence>
<protein>
    <submittedName>
        <fullName evidence="9">ABC transporter ATP-binding protein</fullName>
    </submittedName>
</protein>
<dbReference type="Pfam" id="PF00005">
    <property type="entry name" value="ABC_tran"/>
    <property type="match status" value="2"/>
</dbReference>
<feature type="domain" description="ABC transporter" evidence="8">
    <location>
        <begin position="6"/>
        <end position="258"/>
    </location>
</feature>
<evidence type="ECO:0000313" key="9">
    <source>
        <dbReference type="EMBL" id="HIR50742.1"/>
    </source>
</evidence>
<keyword evidence="6 9" id="KW-0067">ATP-binding</keyword>
<dbReference type="InterPro" id="IPR003439">
    <property type="entry name" value="ABC_transporter-like_ATP-bd"/>
</dbReference>
<evidence type="ECO:0000256" key="7">
    <source>
        <dbReference type="ARBA" id="ARBA00023136"/>
    </source>
</evidence>
<keyword evidence="7" id="KW-0472">Membrane</keyword>
<dbReference type="PANTHER" id="PTHR43297">
    <property type="entry name" value="OLIGOPEPTIDE TRANSPORT ATP-BINDING PROTEIN APPD"/>
    <property type="match status" value="1"/>
</dbReference>
<keyword evidence="4" id="KW-1003">Cell membrane</keyword>
<organism evidence="9 10">
    <name type="scientific">Candidatus Avoscillospira avicola</name>
    <dbReference type="NCBI Taxonomy" id="2840706"/>
    <lineage>
        <taxon>Bacteria</taxon>
        <taxon>Bacillati</taxon>
        <taxon>Bacillota</taxon>
        <taxon>Clostridia</taxon>
        <taxon>Eubacteriales</taxon>
        <taxon>Oscillospiraceae</taxon>
        <taxon>Oscillospiraceae incertae sedis</taxon>
        <taxon>Candidatus Avoscillospira</taxon>
    </lineage>
</organism>
<dbReference type="Gene3D" id="3.40.50.300">
    <property type="entry name" value="P-loop containing nucleotide triphosphate hydrolases"/>
    <property type="match status" value="2"/>
</dbReference>
<dbReference type="EMBL" id="DVHE01000046">
    <property type="protein sequence ID" value="HIR50742.1"/>
    <property type="molecule type" value="Genomic_DNA"/>
</dbReference>
<dbReference type="GO" id="GO:0015833">
    <property type="term" value="P:peptide transport"/>
    <property type="evidence" value="ECO:0007669"/>
    <property type="project" value="InterPro"/>
</dbReference>
<dbReference type="Pfam" id="PF08352">
    <property type="entry name" value="oligo_HPY"/>
    <property type="match status" value="2"/>
</dbReference>